<proteinExistence type="predicted"/>
<protein>
    <submittedName>
        <fullName evidence="1">Uncharacterized protein</fullName>
    </submittedName>
</protein>
<reference evidence="1" key="1">
    <citation type="submission" date="2018-07" db="EMBL/GenBank/DDBJ databases">
        <authorList>
            <person name="Somerville V."/>
        </authorList>
    </citation>
    <scope>NUCLEOTIDE SEQUENCE</scope>
    <source>
        <strain evidence="1">NWC_2_2</strain>
    </source>
</reference>
<organism evidence="1">
    <name type="scientific">Lactobacillus delbrueckii subsp. lactis</name>
    <dbReference type="NCBI Taxonomy" id="29397"/>
    <lineage>
        <taxon>Bacteria</taxon>
        <taxon>Bacillati</taxon>
        <taxon>Bacillota</taxon>
        <taxon>Bacilli</taxon>
        <taxon>Lactobacillales</taxon>
        <taxon>Lactobacillaceae</taxon>
        <taxon>Lactobacillus</taxon>
    </lineage>
</organism>
<evidence type="ECO:0000313" key="1">
    <source>
        <dbReference type="EMBL" id="AZA17005.1"/>
    </source>
</evidence>
<gene>
    <name evidence="1" type="ORF">DQL93_11525</name>
</gene>
<dbReference type="EMBL" id="CP031023">
    <property type="protein sequence ID" value="AZA17005.1"/>
    <property type="molecule type" value="Genomic_DNA"/>
</dbReference>
<dbReference type="AlphaFoldDB" id="A0A3G6JG21"/>
<sequence>MEFIRSHKRLLAIFGLIVVLLLGTLLLLKHVDNSASAILEARITADDDSGTSFATIYDNGKVEKSRSSQNKKFVKPIEVDPQVFVEHTDKKNNIYLTVNEKALRKNKQVSSDENWVKLTKLVAKRSKHAIAMLSLFKLGDDYYAFLKYNAGLSDEGSLYQYKSNLTKVATLDSGKISGLNANFP</sequence>
<name>A0A3G6JG21_LACDL</name>
<accession>A0A3G6JG21</accession>